<accession>A0ABU4MWR7</accession>
<name>A0ABU4MWR7_9ACTN</name>
<evidence type="ECO:0000313" key="2">
    <source>
        <dbReference type="Proteomes" id="UP001282474"/>
    </source>
</evidence>
<gene>
    <name evidence="1" type="ORF">PV383_31415</name>
</gene>
<organism evidence="1 2">
    <name type="scientific">Streptomyces caniscabiei</name>
    <dbReference type="NCBI Taxonomy" id="2746961"/>
    <lineage>
        <taxon>Bacteria</taxon>
        <taxon>Bacillati</taxon>
        <taxon>Actinomycetota</taxon>
        <taxon>Actinomycetes</taxon>
        <taxon>Kitasatosporales</taxon>
        <taxon>Streptomycetaceae</taxon>
        <taxon>Streptomyces</taxon>
    </lineage>
</organism>
<dbReference type="RefSeq" id="WP_256255028.1">
    <property type="nucleotide sequence ID" value="NZ_JABXWF010000017.1"/>
</dbReference>
<sequence length="40" mass="4565">MYALGIAFKRFFHDVVYGIDAAHAIRHGLRPAPPPAHWKH</sequence>
<comment type="caution">
    <text evidence="1">The sequence shown here is derived from an EMBL/GenBank/DDBJ whole genome shotgun (WGS) entry which is preliminary data.</text>
</comment>
<protein>
    <submittedName>
        <fullName evidence="1">Uncharacterized protein</fullName>
    </submittedName>
</protein>
<reference evidence="1 2" key="1">
    <citation type="journal article" date="2023" name="Microb. Genom.">
        <title>Mesoterricola silvestris gen. nov., sp. nov., Mesoterricola sediminis sp. nov., Geothrix oryzae sp. nov., Geothrix edaphica sp. nov., Geothrix rubra sp. nov., and Geothrix limicola sp. nov., six novel members of Acidobacteriota isolated from soils.</title>
        <authorList>
            <person name="Weisberg A.J."/>
            <person name="Pearce E."/>
            <person name="Kramer C.G."/>
            <person name="Chang J.H."/>
            <person name="Clarke C.R."/>
        </authorList>
    </citation>
    <scope>NUCLEOTIDE SEQUENCE [LARGE SCALE GENOMIC DNA]</scope>
    <source>
        <strain evidence="1 2">NE20-4-1</strain>
    </source>
</reference>
<keyword evidence="2" id="KW-1185">Reference proteome</keyword>
<dbReference type="EMBL" id="JARAWJ010000029">
    <property type="protein sequence ID" value="MDX3041666.1"/>
    <property type="molecule type" value="Genomic_DNA"/>
</dbReference>
<proteinExistence type="predicted"/>
<dbReference type="Proteomes" id="UP001282474">
    <property type="component" value="Unassembled WGS sequence"/>
</dbReference>
<evidence type="ECO:0000313" key="1">
    <source>
        <dbReference type="EMBL" id="MDX3041666.1"/>
    </source>
</evidence>